<dbReference type="InterPro" id="IPR014790">
    <property type="entry name" value="MutL_C"/>
</dbReference>
<dbReference type="InterPro" id="IPR037198">
    <property type="entry name" value="MutL_C_sf"/>
</dbReference>
<name>A0A0D2D4R9_9EURO</name>
<dbReference type="GO" id="GO:0006298">
    <property type="term" value="P:mismatch repair"/>
    <property type="evidence" value="ECO:0007669"/>
    <property type="project" value="InterPro"/>
</dbReference>
<dbReference type="Gene3D" id="3.30.565.10">
    <property type="entry name" value="Histidine kinase-like ATPase, C-terminal domain"/>
    <property type="match status" value="1"/>
</dbReference>
<keyword evidence="4" id="KW-1185">Reference proteome</keyword>
<proteinExistence type="inferred from homology"/>
<dbReference type="PANTHER" id="PTHR10073">
    <property type="entry name" value="DNA MISMATCH REPAIR PROTEIN MLH, PMS, MUTL"/>
    <property type="match status" value="1"/>
</dbReference>
<dbReference type="HOGENOM" id="CLU_005415_0_0_1"/>
<evidence type="ECO:0000313" key="3">
    <source>
        <dbReference type="EMBL" id="KIW30674.1"/>
    </source>
</evidence>
<dbReference type="AlphaFoldDB" id="A0A0D2D4R9"/>
<gene>
    <name evidence="3" type="ORF">PV07_06397</name>
</gene>
<dbReference type="Pfam" id="PF08676">
    <property type="entry name" value="MutL_C"/>
    <property type="match status" value="1"/>
</dbReference>
<dbReference type="InterPro" id="IPR042121">
    <property type="entry name" value="MutL_C_regsub"/>
</dbReference>
<sequence length="897" mass="100254">MMAKSCPRIDLLPDEVWAKVSSSCEITSSEHVIEGLLRNALDADASSIAIEVEFSKGYISICDNGSGIKQVEFSEQGQLARLHCSSKLNCSDSMYGRYGRFLSNLSHLSLLSIASEHQSEEFANRLILHRGNAVCRQLRLDREDVGIMRKGTTITVHNLFGDVPVRFKHLSQLYSSSTETERTFNRVKEMLVGYLLAQSRPVEVRFSTRCERLHSLHCRTPLLSKGNFSLESTLTTLSQAKLVMSLDATNWRSASVRTSHFCIRAVISLEPCPNKSTQFISVGNLPIRRGQRGDCLFDAIDRLYEDSSFGSLDLDLVAPHGATRGPKPEDSTGQTIKLQRAVDRWPMFHIHIEPRTQELSHQFGLGHSLADMIPVIEHVTKAVESLVSNFLTAYGYSAGPGCNASRMVQGRRKHEDGSCHPLVEESTTKLSKLATEARYLNHWRRVKSARPPPDDFRFGLGLRKSDDLSSLSTQTPEGHLLFGTLHIEEPDPEEAVGDTQIDSNDDDHDESVFGLPWVNSRYGQVIYLHPRTGGVLPLANLDLVRPDGTRGCSTRMQSQWPRLCKGNDGQSPWAKPMLNLQQYLQTSSHHQPETPIPGIMSGLAPGFSVKRHLAGGQDDTVRDSQVITKGSLQNATIIQQVDRKFILAILAVQDKGDPYLAERTSRRLLVLVDQHAADERVKFEKLCDDFCKRTSMSLTKPLVFEVDETEARVLGEHRQYFWEWCVSYRIVENTKAEQSSKCSRSPKTWAVEVTALPALIIERCRADPKLLADIMRGEIWLGRTRRRTPLPHPPQSDAPSWWSDIADCPKGIIEMLKSRSCRTAVMFNDHLDTRQCQKLVQRLSQCTFPFQCAHGRPTLTVLADIGGGDYCGPGMGADVDPSAVALGFGDAWRGWAK</sequence>
<dbReference type="RefSeq" id="XP_016250890.1">
    <property type="nucleotide sequence ID" value="XM_016393371.1"/>
</dbReference>
<dbReference type="SUPFAM" id="SSF118116">
    <property type="entry name" value="DNA mismatch repair protein MutL"/>
    <property type="match status" value="2"/>
</dbReference>
<dbReference type="GO" id="GO:0005524">
    <property type="term" value="F:ATP binding"/>
    <property type="evidence" value="ECO:0007669"/>
    <property type="project" value="InterPro"/>
</dbReference>
<dbReference type="Pfam" id="PF13589">
    <property type="entry name" value="HATPase_c_3"/>
    <property type="match status" value="1"/>
</dbReference>
<reference evidence="3 4" key="1">
    <citation type="submission" date="2015-01" db="EMBL/GenBank/DDBJ databases">
        <title>The Genome Sequence of Cladophialophora immunda CBS83496.</title>
        <authorList>
            <consortium name="The Broad Institute Genomics Platform"/>
            <person name="Cuomo C."/>
            <person name="de Hoog S."/>
            <person name="Gorbushina A."/>
            <person name="Stielow B."/>
            <person name="Teixiera M."/>
            <person name="Abouelleil A."/>
            <person name="Chapman S.B."/>
            <person name="Priest M."/>
            <person name="Young S.K."/>
            <person name="Wortman J."/>
            <person name="Nusbaum C."/>
            <person name="Birren B."/>
        </authorList>
    </citation>
    <scope>NUCLEOTIDE SEQUENCE [LARGE SCALE GENOMIC DNA]</scope>
    <source>
        <strain evidence="3 4">CBS 83496</strain>
    </source>
</reference>
<dbReference type="GO" id="GO:0032300">
    <property type="term" value="C:mismatch repair complex"/>
    <property type="evidence" value="ECO:0007669"/>
    <property type="project" value="InterPro"/>
</dbReference>
<dbReference type="InterPro" id="IPR036890">
    <property type="entry name" value="HATPase_C_sf"/>
</dbReference>
<dbReference type="Proteomes" id="UP000054466">
    <property type="component" value="Unassembled WGS sequence"/>
</dbReference>
<dbReference type="GeneID" id="27345591"/>
<dbReference type="InterPro" id="IPR038973">
    <property type="entry name" value="MutL/Mlh/Pms-like"/>
</dbReference>
<evidence type="ECO:0000256" key="1">
    <source>
        <dbReference type="ARBA" id="ARBA00006082"/>
    </source>
</evidence>
<comment type="similarity">
    <text evidence="1">Belongs to the DNA mismatch repair MutL/HexB family.</text>
</comment>
<dbReference type="VEuPathDB" id="FungiDB:PV07_06397"/>
<dbReference type="PANTHER" id="PTHR10073:SF47">
    <property type="entry name" value="DNA MISMATCH REPAIR PROTEIN MLH3"/>
    <property type="match status" value="1"/>
</dbReference>
<dbReference type="Gene3D" id="3.30.1370.100">
    <property type="entry name" value="MutL, C-terminal domain, regulatory subdomain"/>
    <property type="match status" value="1"/>
</dbReference>
<dbReference type="InterPro" id="IPR042120">
    <property type="entry name" value="MutL_C_dimsub"/>
</dbReference>
<dbReference type="GO" id="GO:0016887">
    <property type="term" value="F:ATP hydrolysis activity"/>
    <property type="evidence" value="ECO:0007669"/>
    <property type="project" value="InterPro"/>
</dbReference>
<dbReference type="EMBL" id="KN847042">
    <property type="protein sequence ID" value="KIW30674.1"/>
    <property type="molecule type" value="Genomic_DNA"/>
</dbReference>
<dbReference type="STRING" id="569365.A0A0D2D4R9"/>
<dbReference type="OrthoDB" id="429932at2759"/>
<organism evidence="3 4">
    <name type="scientific">Cladophialophora immunda</name>
    <dbReference type="NCBI Taxonomy" id="569365"/>
    <lineage>
        <taxon>Eukaryota</taxon>
        <taxon>Fungi</taxon>
        <taxon>Dikarya</taxon>
        <taxon>Ascomycota</taxon>
        <taxon>Pezizomycotina</taxon>
        <taxon>Eurotiomycetes</taxon>
        <taxon>Chaetothyriomycetidae</taxon>
        <taxon>Chaetothyriales</taxon>
        <taxon>Herpotrichiellaceae</taxon>
        <taxon>Cladophialophora</taxon>
    </lineage>
</organism>
<dbReference type="SMART" id="SM00853">
    <property type="entry name" value="MutL_C"/>
    <property type="match status" value="1"/>
</dbReference>
<dbReference type="GO" id="GO:0140664">
    <property type="term" value="F:ATP-dependent DNA damage sensor activity"/>
    <property type="evidence" value="ECO:0007669"/>
    <property type="project" value="InterPro"/>
</dbReference>
<protein>
    <recommendedName>
        <fullName evidence="2">MutL C-terminal dimerisation domain-containing protein</fullName>
    </recommendedName>
</protein>
<dbReference type="SUPFAM" id="SSF55874">
    <property type="entry name" value="ATPase domain of HSP90 chaperone/DNA topoisomerase II/histidine kinase"/>
    <property type="match status" value="1"/>
</dbReference>
<evidence type="ECO:0000259" key="2">
    <source>
        <dbReference type="SMART" id="SM00853"/>
    </source>
</evidence>
<dbReference type="Gene3D" id="3.30.1540.20">
    <property type="entry name" value="MutL, C-terminal domain, dimerisation subdomain"/>
    <property type="match status" value="1"/>
</dbReference>
<accession>A0A0D2D4R9</accession>
<feature type="domain" description="MutL C-terminal dimerisation" evidence="2">
    <location>
        <begin position="637"/>
        <end position="831"/>
    </location>
</feature>
<evidence type="ECO:0000313" key="4">
    <source>
        <dbReference type="Proteomes" id="UP000054466"/>
    </source>
</evidence>